<name>A0A4R7NMJ4_9GAMM</name>
<proteinExistence type="predicted"/>
<dbReference type="AlphaFoldDB" id="A0A4R7NMJ4"/>
<dbReference type="Proteomes" id="UP000295380">
    <property type="component" value="Unassembled WGS sequence"/>
</dbReference>
<evidence type="ECO:0000313" key="1">
    <source>
        <dbReference type="EMBL" id="TDU22013.1"/>
    </source>
</evidence>
<dbReference type="EMBL" id="SOBR01000004">
    <property type="protein sequence ID" value="TDU22013.1"/>
    <property type="molecule type" value="Genomic_DNA"/>
</dbReference>
<sequence length="47" mass="5492">MQAKNQGVELYAAGEWAGDFHVYPSDQFHRYRNEGAGRLRFIRNVVH</sequence>
<accession>A0A4R7NMJ4</accession>
<protein>
    <submittedName>
        <fullName evidence="1">Uncharacterized protein</fullName>
    </submittedName>
</protein>
<dbReference type="RefSeq" id="WP_208291910.1">
    <property type="nucleotide sequence ID" value="NZ_SOBR01000004.1"/>
</dbReference>
<keyword evidence="2" id="KW-1185">Reference proteome</keyword>
<evidence type="ECO:0000313" key="2">
    <source>
        <dbReference type="Proteomes" id="UP000295380"/>
    </source>
</evidence>
<gene>
    <name evidence="1" type="ORF">C8E00_104193</name>
</gene>
<reference evidence="1 2" key="1">
    <citation type="submission" date="2019-03" db="EMBL/GenBank/DDBJ databases">
        <title>Genomic Encyclopedia of Type Strains, Phase IV (KMG-IV): sequencing the most valuable type-strain genomes for metagenomic binning, comparative biology and taxonomic classification.</title>
        <authorList>
            <person name="Goeker M."/>
        </authorList>
    </citation>
    <scope>NUCLEOTIDE SEQUENCE [LARGE SCALE GENOMIC DNA]</scope>
    <source>
        <strain evidence="1 2">DSM 6770</strain>
    </source>
</reference>
<organism evidence="1 2">
    <name type="scientific">Chromohalobacter marismortui</name>
    <dbReference type="NCBI Taxonomy" id="42055"/>
    <lineage>
        <taxon>Bacteria</taxon>
        <taxon>Pseudomonadati</taxon>
        <taxon>Pseudomonadota</taxon>
        <taxon>Gammaproteobacteria</taxon>
        <taxon>Oceanospirillales</taxon>
        <taxon>Halomonadaceae</taxon>
        <taxon>Chromohalobacter</taxon>
    </lineage>
</organism>
<comment type="caution">
    <text evidence="1">The sequence shown here is derived from an EMBL/GenBank/DDBJ whole genome shotgun (WGS) entry which is preliminary data.</text>
</comment>